<organism evidence="2 3">
    <name type="scientific">Trypanosoma equiperdum</name>
    <dbReference type="NCBI Taxonomy" id="5694"/>
    <lineage>
        <taxon>Eukaryota</taxon>
        <taxon>Discoba</taxon>
        <taxon>Euglenozoa</taxon>
        <taxon>Kinetoplastea</taxon>
        <taxon>Metakinetoplastina</taxon>
        <taxon>Trypanosomatida</taxon>
        <taxon>Trypanosomatidae</taxon>
        <taxon>Trypanosoma</taxon>
    </lineage>
</organism>
<dbReference type="GeneID" id="92375223"/>
<feature type="transmembrane region" description="Helical" evidence="1">
    <location>
        <begin position="38"/>
        <end position="58"/>
    </location>
</feature>
<dbReference type="EMBL" id="CZPT02001290">
    <property type="protein sequence ID" value="SCU69714.1"/>
    <property type="molecule type" value="Genomic_DNA"/>
</dbReference>
<comment type="caution">
    <text evidence="2">The sequence shown here is derived from an EMBL/GenBank/DDBJ whole genome shotgun (WGS) entry which is preliminary data.</text>
</comment>
<keyword evidence="1" id="KW-0812">Transmembrane</keyword>
<feature type="transmembrane region" description="Helical" evidence="1">
    <location>
        <begin position="1103"/>
        <end position="1131"/>
    </location>
</feature>
<dbReference type="GO" id="GO:0050185">
    <property type="term" value="F:phosphatidylinositol deacylase activity"/>
    <property type="evidence" value="ECO:0007669"/>
    <property type="project" value="TreeGrafter"/>
</dbReference>
<dbReference type="PANTHER" id="PTHR15495:SF7">
    <property type="entry name" value="GPI INOSITOL-DEACYLASE"/>
    <property type="match status" value="1"/>
</dbReference>
<evidence type="ECO:0000313" key="2">
    <source>
        <dbReference type="EMBL" id="SCU69714.1"/>
    </source>
</evidence>
<proteinExistence type="predicted"/>
<reference evidence="2" key="1">
    <citation type="submission" date="2016-09" db="EMBL/GenBank/DDBJ databases">
        <authorList>
            <person name="Hebert L."/>
            <person name="Moumen B."/>
        </authorList>
    </citation>
    <scope>NUCLEOTIDE SEQUENCE [LARGE SCALE GENOMIC DNA]</scope>
    <source>
        <strain evidence="2">OVI</strain>
    </source>
</reference>
<dbReference type="SUPFAM" id="SSF53474">
    <property type="entry name" value="alpha/beta-Hydrolases"/>
    <property type="match status" value="1"/>
</dbReference>
<protein>
    <submittedName>
        <fullName evidence="2">PGAP1-like protein, putative</fullName>
    </submittedName>
</protein>
<feature type="transmembrane region" description="Helical" evidence="1">
    <location>
        <begin position="1010"/>
        <end position="1034"/>
    </location>
</feature>
<feature type="transmembrane region" description="Helical" evidence="1">
    <location>
        <begin position="1070"/>
        <end position="1091"/>
    </location>
</feature>
<dbReference type="InterPro" id="IPR039529">
    <property type="entry name" value="PGAP1/BST1"/>
</dbReference>
<sequence>MVGKRGRRQSPVVPLPVGLLSGSTVVGCFRAWSRKELLVLLLSASFTLFFAFSAVRWLTTTVRTDLQAILVEADPTFVELPFDPPTGKFYKLWRYRDNKTDSFRKLQPQAFPNVPVIYIHGNAGCYQDMRFFGRVVGESVVRLRRYNAIHYGERVRNKIFQLYKNEGSELPRAGIQIPKDIQRRAENMVVADTPMLGVELFAPDFLEESNAHSAIVMAREAMYLNHSVHELFRRFLDHYHDVLKQPPGDLRHAAGGNRSEIPVAASVENEYVDSACGTWSEYSPDPSACSTLKKEVAMFSSTERIRQEVQRVEREGIWLWTESIGGVLGVFAALLAPELYAGLVMAGPPLRYSPLLFDLPAVYFQKTIQDAVTVPYANISNTQRNWSKILAGSSTYELLKNLNSVPHADIAGRLERVSLVSVHGGALEDIVPPRSSHIMRTVSRRSTSPEHRPLLATKPPYAGRRDVCTEELRGCGISLSHRGLVYAVQLLDSAGYYTVVASLTGEAGRLVGVESTLPVGRERMFPMVLETLSRNSDAYRAEKFRFTTALHYDSENDKYHMTDGRHFMNGLTRLCADGQSTLNLQDLPVSEDEDTESWSPLHIFVGATTYEAEEVILPELTLVADEENEEPLSQSNLQVRLAAKLHLPYRRKDSNVTEGTVLRTALSFQVLRRRREQSSLRLRPRFCFFVRNEKVNVSHFALVQHDVIDPLRELSSPEVHDATLYSQLSGNISVEKYGRFSLIRNMRVSQMETSLSLYVKNRTVYPVTICGSLRSLRVTFRGGEKVALDEPEAQNQYFFGPYGENVSSFTYSWRPFHTTPFNVTNVYVVYVLTPDIQPKMDFEDTKMHQSPEWIKPSYWLWRLNYDSLRWMAIGTTYSVAIQLISCYVLFFFVIIVVFHVPRLARGGGEPEKGVRGFFEVSPTILAIAVGLGIELASLHVVRQTLSVCLDEEPPRVSGGNITDMMSLSEALTLVFLCALPPRLDTCRHSWIRMVAAVPADVTLEHMVHLVFSYCLTVLSVSLMQVQYYLLWPLFKVIRPLLIRRPSGRLAVWPFAFLWLAPMVLHSTVYWMHVYVTTNISCIFALASLWCIPEEMFTNTGRRYQQLCLLVIFPIQLATHFEGSGLLIRNYFMLPTETLTDSERFESLPEQIIALTVAQGCLAVVYGTVYLALLHQDGITDRGSAKKMQYVGGTNCSGGEGRREGKKRKQRERLESQEVLGERTIERLEYSMGDLGRRYPKLKLLTKVGSFTFMFVACWMGVVALRRPLEGTVFLFGLSVVAARVAFALLSFW</sequence>
<feature type="transmembrane region" description="Helical" evidence="1">
    <location>
        <begin position="1243"/>
        <end position="1264"/>
    </location>
</feature>
<evidence type="ECO:0000313" key="3">
    <source>
        <dbReference type="Proteomes" id="UP000195570"/>
    </source>
</evidence>
<accession>A0A1G4IC04</accession>
<name>A0A1G4IC04_TRYEQ</name>
<feature type="transmembrane region" description="Helical" evidence="1">
    <location>
        <begin position="879"/>
        <end position="900"/>
    </location>
</feature>
<evidence type="ECO:0000256" key="1">
    <source>
        <dbReference type="SAM" id="Phobius"/>
    </source>
</evidence>
<keyword evidence="3" id="KW-1185">Reference proteome</keyword>
<feature type="transmembrane region" description="Helical" evidence="1">
    <location>
        <begin position="1151"/>
        <end position="1172"/>
    </location>
</feature>
<dbReference type="GO" id="GO:0006505">
    <property type="term" value="P:GPI anchor metabolic process"/>
    <property type="evidence" value="ECO:0007669"/>
    <property type="project" value="TreeGrafter"/>
</dbReference>
<gene>
    <name evidence="2" type="ORF">TEOVI_000128300</name>
</gene>
<dbReference type="Proteomes" id="UP000195570">
    <property type="component" value="Unassembled WGS sequence"/>
</dbReference>
<feature type="transmembrane region" description="Helical" evidence="1">
    <location>
        <begin position="1270"/>
        <end position="1291"/>
    </location>
</feature>
<dbReference type="RefSeq" id="XP_067080628.1">
    <property type="nucleotide sequence ID" value="XM_067224527.1"/>
</dbReference>
<keyword evidence="1" id="KW-1133">Transmembrane helix</keyword>
<dbReference type="GO" id="GO:0005783">
    <property type="term" value="C:endoplasmic reticulum"/>
    <property type="evidence" value="ECO:0007669"/>
    <property type="project" value="TreeGrafter"/>
</dbReference>
<dbReference type="PANTHER" id="PTHR15495">
    <property type="entry name" value="NEGATIVE REGULATOR OF VESICLE FORMATION-RELATED"/>
    <property type="match status" value="1"/>
</dbReference>
<keyword evidence="1" id="KW-0472">Membrane</keyword>
<dbReference type="InterPro" id="IPR029058">
    <property type="entry name" value="AB_hydrolase_fold"/>
</dbReference>
<dbReference type="PROSITE" id="PS51257">
    <property type="entry name" value="PROKAR_LIPOPROTEIN"/>
    <property type="match status" value="1"/>
</dbReference>
<dbReference type="GO" id="GO:0006888">
    <property type="term" value="P:endoplasmic reticulum to Golgi vesicle-mediated transport"/>
    <property type="evidence" value="ECO:0007669"/>
    <property type="project" value="TreeGrafter"/>
</dbReference>
<dbReference type="VEuPathDB" id="TriTrypDB:TEOVI_000128300"/>
<dbReference type="GO" id="GO:0016020">
    <property type="term" value="C:membrane"/>
    <property type="evidence" value="ECO:0007669"/>
    <property type="project" value="GOC"/>
</dbReference>